<organism evidence="2 3">
    <name type="scientific">Adiantum capillus-veneris</name>
    <name type="common">Maidenhair fern</name>
    <dbReference type="NCBI Taxonomy" id="13818"/>
    <lineage>
        <taxon>Eukaryota</taxon>
        <taxon>Viridiplantae</taxon>
        <taxon>Streptophyta</taxon>
        <taxon>Embryophyta</taxon>
        <taxon>Tracheophyta</taxon>
        <taxon>Polypodiopsida</taxon>
        <taxon>Polypodiidae</taxon>
        <taxon>Polypodiales</taxon>
        <taxon>Pteridineae</taxon>
        <taxon>Pteridaceae</taxon>
        <taxon>Vittarioideae</taxon>
        <taxon>Adiantum</taxon>
    </lineage>
</organism>
<evidence type="ECO:0000256" key="1">
    <source>
        <dbReference type="SAM" id="SignalP"/>
    </source>
</evidence>
<keyword evidence="3" id="KW-1185">Reference proteome</keyword>
<evidence type="ECO:0008006" key="4">
    <source>
        <dbReference type="Google" id="ProtNLM"/>
    </source>
</evidence>
<evidence type="ECO:0000313" key="2">
    <source>
        <dbReference type="EMBL" id="KAI5067528.1"/>
    </source>
</evidence>
<gene>
    <name evidence="2" type="ORF">GOP47_0018056</name>
</gene>
<keyword evidence="1" id="KW-0732">Signal</keyword>
<reference evidence="2" key="1">
    <citation type="submission" date="2021-01" db="EMBL/GenBank/DDBJ databases">
        <title>Adiantum capillus-veneris genome.</title>
        <authorList>
            <person name="Fang Y."/>
            <person name="Liao Q."/>
        </authorList>
    </citation>
    <scope>NUCLEOTIDE SEQUENCE</scope>
    <source>
        <strain evidence="2">H3</strain>
        <tissue evidence="2">Leaf</tissue>
    </source>
</reference>
<dbReference type="AlphaFoldDB" id="A0A9D4UGJ7"/>
<dbReference type="Proteomes" id="UP000886520">
    <property type="component" value="Chromosome 17"/>
</dbReference>
<evidence type="ECO:0000313" key="3">
    <source>
        <dbReference type="Proteomes" id="UP000886520"/>
    </source>
</evidence>
<feature type="signal peptide" evidence="1">
    <location>
        <begin position="1"/>
        <end position="19"/>
    </location>
</feature>
<comment type="caution">
    <text evidence="2">The sequence shown here is derived from an EMBL/GenBank/DDBJ whole genome shotgun (WGS) entry which is preliminary data.</text>
</comment>
<sequence length="107" mass="11695">MVALGLLTSIFETLNNVAAVPRHSCVVTGVVFPDYNFPCHTHATSSLGPNRLLRAHHETLACSSSPHPYMAPVDFSIWCSCLQERNLLQAEAQRESSGSGGSREQRE</sequence>
<protein>
    <recommendedName>
        <fullName evidence="4">Secreted protein</fullName>
    </recommendedName>
</protein>
<proteinExistence type="predicted"/>
<accession>A0A9D4UGJ7</accession>
<dbReference type="EMBL" id="JABFUD020000017">
    <property type="protein sequence ID" value="KAI5067528.1"/>
    <property type="molecule type" value="Genomic_DNA"/>
</dbReference>
<feature type="chain" id="PRO_5038515960" description="Secreted protein" evidence="1">
    <location>
        <begin position="20"/>
        <end position="107"/>
    </location>
</feature>
<name>A0A9D4UGJ7_ADICA</name>